<dbReference type="GO" id="GO:0017004">
    <property type="term" value="P:cytochrome complex assembly"/>
    <property type="evidence" value="ECO:0007669"/>
    <property type="project" value="InterPro"/>
</dbReference>
<keyword evidence="1" id="KW-1133">Transmembrane helix</keyword>
<dbReference type="PANTHER" id="PTHR38034:SF1">
    <property type="entry name" value="INNER MEMBRANE PROTEIN YPJD"/>
    <property type="match status" value="1"/>
</dbReference>
<dbReference type="EMBL" id="UOFC01000002">
    <property type="protein sequence ID" value="VAW44385.1"/>
    <property type="molecule type" value="Genomic_DNA"/>
</dbReference>
<reference evidence="3" key="1">
    <citation type="submission" date="2018-06" db="EMBL/GenBank/DDBJ databases">
        <authorList>
            <person name="Zhirakovskaya E."/>
        </authorList>
    </citation>
    <scope>NUCLEOTIDE SEQUENCE</scope>
</reference>
<feature type="transmembrane region" description="Helical" evidence="1">
    <location>
        <begin position="70"/>
        <end position="87"/>
    </location>
</feature>
<feature type="domain" description="Cytochrome c assembly protein" evidence="2">
    <location>
        <begin position="43"/>
        <end position="257"/>
    </location>
</feature>
<accession>A0A3B0VLG3</accession>
<feature type="transmembrane region" description="Helical" evidence="1">
    <location>
        <begin position="6"/>
        <end position="26"/>
    </location>
</feature>
<dbReference type="PANTHER" id="PTHR38034">
    <property type="entry name" value="INNER MEMBRANE PROTEIN YPJD"/>
    <property type="match status" value="1"/>
</dbReference>
<evidence type="ECO:0000259" key="2">
    <source>
        <dbReference type="Pfam" id="PF01578"/>
    </source>
</evidence>
<dbReference type="AlphaFoldDB" id="A0A3B0VLG3"/>
<protein>
    <submittedName>
        <fullName evidence="3">Inner membrane protein YpjD</fullName>
    </submittedName>
</protein>
<gene>
    <name evidence="3" type="ORF">MNBD_GAMMA03-1238</name>
</gene>
<dbReference type="InterPro" id="IPR002541">
    <property type="entry name" value="Cyt_c_assembly"/>
</dbReference>
<dbReference type="GO" id="GO:0020037">
    <property type="term" value="F:heme binding"/>
    <property type="evidence" value="ECO:0007669"/>
    <property type="project" value="InterPro"/>
</dbReference>
<feature type="transmembrane region" description="Helical" evidence="1">
    <location>
        <begin position="38"/>
        <end position="58"/>
    </location>
</feature>
<keyword evidence="1" id="KW-0472">Membrane</keyword>
<feature type="transmembrane region" description="Helical" evidence="1">
    <location>
        <begin position="124"/>
        <end position="147"/>
    </location>
</feature>
<feature type="transmembrane region" description="Helical" evidence="1">
    <location>
        <begin position="94"/>
        <end position="112"/>
    </location>
</feature>
<keyword evidence="1" id="KW-0812">Transmembrane</keyword>
<name>A0A3B0VLG3_9ZZZZ</name>
<proteinExistence type="predicted"/>
<dbReference type="InterPro" id="IPR052372">
    <property type="entry name" value="YpjD/HemX"/>
</dbReference>
<feature type="transmembrane region" description="Helical" evidence="1">
    <location>
        <begin position="209"/>
        <end position="227"/>
    </location>
</feature>
<feature type="transmembrane region" description="Helical" evidence="1">
    <location>
        <begin position="239"/>
        <end position="261"/>
    </location>
</feature>
<evidence type="ECO:0000256" key="1">
    <source>
        <dbReference type="SAM" id="Phobius"/>
    </source>
</evidence>
<evidence type="ECO:0000313" key="3">
    <source>
        <dbReference type="EMBL" id="VAW44385.1"/>
    </source>
</evidence>
<dbReference type="Pfam" id="PF01578">
    <property type="entry name" value="Cytochrom_C_asm"/>
    <property type="match status" value="1"/>
</dbReference>
<sequence>MFITGLSALLASLLYLLASRFIWQKIQGSTDTNIRPKVIKLALMATLVHAFALSTTLWGDQAIHFNMGNGLSLVALLGSAILLVTCINKNTEILGIFVYPLAAFTVLLPLFMNNFTSLPFTLGIHVLISIAAYSIMGIATAQAILYGRQECLFRKKKLSRLMKALPPLQVMETTLIQLVIIGFIFLSFALLSGAFFIEDLFAQHLIHKTFLAILSWVVYGAFLFGHFKYGWRGRKAARYTIWAYFLLVLSFLGTSVILSSLGY</sequence>
<organism evidence="3">
    <name type="scientific">hydrothermal vent metagenome</name>
    <dbReference type="NCBI Taxonomy" id="652676"/>
    <lineage>
        <taxon>unclassified sequences</taxon>
        <taxon>metagenomes</taxon>
        <taxon>ecological metagenomes</taxon>
    </lineage>
</organism>
<feature type="transmembrane region" description="Helical" evidence="1">
    <location>
        <begin position="168"/>
        <end position="197"/>
    </location>
</feature>